<accession>A0ABD5ISD4</accession>
<keyword evidence="5" id="KW-1185">Reference proteome</keyword>
<dbReference type="Gene3D" id="3.10.450.40">
    <property type="match status" value="1"/>
</dbReference>
<dbReference type="Pfam" id="PF03413">
    <property type="entry name" value="PepSY"/>
    <property type="match status" value="1"/>
</dbReference>
<dbReference type="EMBL" id="JAQOTG010000012">
    <property type="protein sequence ID" value="MDE8564700.1"/>
    <property type="molecule type" value="Genomic_DNA"/>
</dbReference>
<gene>
    <name evidence="4" type="ORF">P9850_04820</name>
    <name evidence="3" type="ORF">PNH38_12590</name>
</gene>
<dbReference type="EMBL" id="JARTLI010000004">
    <property type="protein sequence ID" value="MED5051198.1"/>
    <property type="molecule type" value="Genomic_DNA"/>
</dbReference>
<evidence type="ECO:0000256" key="1">
    <source>
        <dbReference type="SAM" id="SignalP"/>
    </source>
</evidence>
<name>A0ABD5ISD4_9BACL</name>
<evidence type="ECO:0000313" key="6">
    <source>
        <dbReference type="Proteomes" id="UP001339962"/>
    </source>
</evidence>
<feature type="domain" description="PepSY" evidence="2">
    <location>
        <begin position="29"/>
        <end position="96"/>
    </location>
</feature>
<feature type="signal peptide" evidence="1">
    <location>
        <begin position="1"/>
        <end position="19"/>
    </location>
</feature>
<dbReference type="Proteomes" id="UP001339962">
    <property type="component" value="Unassembled WGS sequence"/>
</dbReference>
<evidence type="ECO:0000313" key="5">
    <source>
        <dbReference type="Proteomes" id="UP001213979"/>
    </source>
</evidence>
<dbReference type="InterPro" id="IPR025711">
    <property type="entry name" value="PepSY"/>
</dbReference>
<reference evidence="3 5" key="1">
    <citation type="submission" date="2023-01" db="EMBL/GenBank/DDBJ databases">
        <title>Genome-based reclassification of Anoxybacillus geothermalis as a later heterotypic synonym of Anoxybacillus rupiensis.</title>
        <authorList>
            <person name="Inan Bektas K."/>
            <person name="Canakci S."/>
            <person name="Belduz A.A."/>
            <person name="Guler H.H."/>
        </authorList>
    </citation>
    <scope>NUCLEOTIDE SEQUENCE [LARGE SCALE GENOMIC DNA]</scope>
    <source>
        <strain evidence="3 5">DSM 17127</strain>
    </source>
</reference>
<keyword evidence="1" id="KW-0732">Signal</keyword>
<comment type="caution">
    <text evidence="4">The sequence shown here is derived from an EMBL/GenBank/DDBJ whole genome shotgun (WGS) entry which is preliminary data.</text>
</comment>
<protein>
    <submittedName>
        <fullName evidence="4">PepSY domain-containing protein</fullName>
    </submittedName>
</protein>
<organism evidence="4 6">
    <name type="scientific">Anoxybacteroides rupiense</name>
    <dbReference type="NCBI Taxonomy" id="311460"/>
    <lineage>
        <taxon>Bacteria</taxon>
        <taxon>Bacillati</taxon>
        <taxon>Bacillota</taxon>
        <taxon>Bacilli</taxon>
        <taxon>Bacillales</taxon>
        <taxon>Anoxybacillaceae</taxon>
        <taxon>Anoxybacteroides</taxon>
    </lineage>
</organism>
<evidence type="ECO:0000313" key="3">
    <source>
        <dbReference type="EMBL" id="MDE8564700.1"/>
    </source>
</evidence>
<sequence>MRWKTFFAGAAAGFAAAYAVQAMRARTFISSEKALSLAKAAFQRSAPISGSWIQSEPETYEKNGLVYKVYKGGICRENEQYEVFIDAYTGTIIDTYRLS</sequence>
<reference evidence="4 6" key="2">
    <citation type="submission" date="2023-03" db="EMBL/GenBank/DDBJ databases">
        <title>Bacillus Genome Sequencing.</title>
        <authorList>
            <person name="Dunlap C."/>
        </authorList>
    </citation>
    <scope>NUCLEOTIDE SEQUENCE [LARGE SCALE GENOMIC DNA]</scope>
    <source>
        <strain evidence="4 6">NRS-38</strain>
    </source>
</reference>
<dbReference type="RefSeq" id="WP_066150131.1">
    <property type="nucleotide sequence ID" value="NZ_JACIDF010000003.1"/>
</dbReference>
<dbReference type="Proteomes" id="UP001213979">
    <property type="component" value="Unassembled WGS sequence"/>
</dbReference>
<dbReference type="AlphaFoldDB" id="A0ABD5ISD4"/>
<feature type="chain" id="PRO_5044726346" evidence="1">
    <location>
        <begin position="20"/>
        <end position="99"/>
    </location>
</feature>
<evidence type="ECO:0000313" key="4">
    <source>
        <dbReference type="EMBL" id="MED5051198.1"/>
    </source>
</evidence>
<proteinExistence type="predicted"/>
<evidence type="ECO:0000259" key="2">
    <source>
        <dbReference type="Pfam" id="PF03413"/>
    </source>
</evidence>